<feature type="transmembrane region" description="Helical" evidence="6">
    <location>
        <begin position="13"/>
        <end position="35"/>
    </location>
</feature>
<feature type="transmembrane region" description="Helical" evidence="6">
    <location>
        <begin position="55"/>
        <end position="77"/>
    </location>
</feature>
<dbReference type="SUPFAM" id="SSF56112">
    <property type="entry name" value="Protein kinase-like (PK-like)"/>
    <property type="match status" value="1"/>
</dbReference>
<feature type="transmembrane region" description="Helical" evidence="6">
    <location>
        <begin position="149"/>
        <end position="167"/>
    </location>
</feature>
<feature type="transmembrane region" description="Helical" evidence="6">
    <location>
        <begin position="617"/>
        <end position="640"/>
    </location>
</feature>
<protein>
    <submittedName>
        <fullName evidence="7">Membrane protein</fullName>
    </submittedName>
</protein>
<evidence type="ECO:0000313" key="8">
    <source>
        <dbReference type="Proteomes" id="UP001321475"/>
    </source>
</evidence>
<comment type="subcellular location">
    <subcellularLocation>
        <location evidence="1">Cell membrane</location>
        <topology evidence="1">Multi-pass membrane protein</topology>
    </subcellularLocation>
</comment>
<feature type="transmembrane region" description="Helical" evidence="6">
    <location>
        <begin position="672"/>
        <end position="694"/>
    </location>
</feature>
<dbReference type="Pfam" id="PF03706">
    <property type="entry name" value="LPG_synthase_TM"/>
    <property type="match status" value="1"/>
</dbReference>
<feature type="transmembrane region" description="Helical" evidence="6">
    <location>
        <begin position="506"/>
        <end position="527"/>
    </location>
</feature>
<dbReference type="RefSeq" id="WP_286216988.1">
    <property type="nucleotide sequence ID" value="NZ_AP027729.1"/>
</dbReference>
<gene>
    <name evidence="7" type="ORF">GCM10025865_18130</name>
</gene>
<evidence type="ECO:0000313" key="7">
    <source>
        <dbReference type="EMBL" id="BDZ42514.1"/>
    </source>
</evidence>
<keyword evidence="2" id="KW-1003">Cell membrane</keyword>
<dbReference type="InterPro" id="IPR011009">
    <property type="entry name" value="Kinase-like_dom_sf"/>
</dbReference>
<feature type="transmembrane region" description="Helical" evidence="6">
    <location>
        <begin position="173"/>
        <end position="192"/>
    </location>
</feature>
<feature type="transmembrane region" description="Helical" evidence="6">
    <location>
        <begin position="84"/>
        <end position="103"/>
    </location>
</feature>
<evidence type="ECO:0000256" key="5">
    <source>
        <dbReference type="ARBA" id="ARBA00023136"/>
    </source>
</evidence>
<evidence type="ECO:0000256" key="3">
    <source>
        <dbReference type="ARBA" id="ARBA00022692"/>
    </source>
</evidence>
<keyword evidence="5 6" id="KW-0472">Membrane</keyword>
<feature type="transmembrane region" description="Helical" evidence="6">
    <location>
        <begin position="700"/>
        <end position="720"/>
    </location>
</feature>
<feature type="transmembrane region" description="Helical" evidence="6">
    <location>
        <begin position="123"/>
        <end position="142"/>
    </location>
</feature>
<name>A0ABN6XCB3_9CELL</name>
<proteinExistence type="predicted"/>
<dbReference type="InterPro" id="IPR022791">
    <property type="entry name" value="L-PG_synthase/AglD"/>
</dbReference>
<accession>A0ABN6XCB3</accession>
<dbReference type="PANTHER" id="PTHR39087:SF2">
    <property type="entry name" value="UPF0104 MEMBRANE PROTEIN MJ1595"/>
    <property type="match status" value="1"/>
</dbReference>
<dbReference type="Proteomes" id="UP001321475">
    <property type="component" value="Chromosome"/>
</dbReference>
<sequence length="779" mass="80457">MARTRTLDDAIRLAIYLAVTAVGFALVTVADSTIAGAEQDVLDAMSAIPAAVGRVLVAVPQILVLVLLLGAPVALAILRRWRTLALGAAALVLAALTLILLEATLDVRVVKSTATAPAFALDAGWPSTSAIASFVAVVVVVSPELSRRWVSALWALVGVLSVLRVSSGHELPLDIVLAFGVGGVVGYGLLLATGRTVLALSAVGVESALRDGGLPVTSVEDREVEPWAYRVALEGGDTVVAKVVGRRDWQADRLYRSYRRVRLRGVGDDAPYSSPRRAAAVEALLSYHAAQHGVRTPEVRAVTAVDDEEVVLAVEEVAGRRLASLDPTELDDRLLDAVWAQEAALLDARIAHRALNLENLLVDPDGAVWLLDLGFGQPAAVRGVLAGDVAELLAATSAAVGPERAVAAAHGRVGPEMLADALPRLVPVALTRSTRSAVKAAPGGLDALVEELSRVTGVEKPKFVDVERLKPRYLLTGALLAVAMYVLAPQLANWPPMVDAIREADWTWAAIALGASILTYVGSGLGLSGGSPGRVPAVQAGVVALASSFVATVAPPGIGQVGLNIRFLQRRGLPTPVAVSASAVKEAAVLTVHLTLLAGFAIWVGRSGLLADEMDKLPSGAVLLSIAGGVVGLVALAVAIPRVRRMIREQVVPAVVSSAGAMREVFRSPAKVVQLFLGCALLPLGYAVCLFASVEALGGGVSFGAVALVSLTAGTIATAAPTPGGVGAVEAVLLASLTGIGLASAPALAAVFLYRIVTFWLPIAPGAVAFRWLVARKVL</sequence>
<feature type="transmembrane region" description="Helical" evidence="6">
    <location>
        <begin position="732"/>
        <end position="753"/>
    </location>
</feature>
<feature type="transmembrane region" description="Helical" evidence="6">
    <location>
        <begin position="587"/>
        <end position="605"/>
    </location>
</feature>
<evidence type="ECO:0000256" key="1">
    <source>
        <dbReference type="ARBA" id="ARBA00004651"/>
    </source>
</evidence>
<evidence type="ECO:0000256" key="2">
    <source>
        <dbReference type="ARBA" id="ARBA00022475"/>
    </source>
</evidence>
<dbReference type="EMBL" id="AP027729">
    <property type="protein sequence ID" value="BDZ42514.1"/>
    <property type="molecule type" value="Genomic_DNA"/>
</dbReference>
<reference evidence="8" key="1">
    <citation type="journal article" date="2019" name="Int. J. Syst. Evol. Microbiol.">
        <title>The Global Catalogue of Microorganisms (GCM) 10K type strain sequencing project: providing services to taxonomists for standard genome sequencing and annotation.</title>
        <authorList>
            <consortium name="The Broad Institute Genomics Platform"/>
            <consortium name="The Broad Institute Genome Sequencing Center for Infectious Disease"/>
            <person name="Wu L."/>
            <person name="Ma J."/>
        </authorList>
    </citation>
    <scope>NUCLEOTIDE SEQUENCE [LARGE SCALE GENOMIC DNA]</scope>
    <source>
        <strain evidence="8">NBRC 108565</strain>
    </source>
</reference>
<keyword evidence="3 6" id="KW-0812">Transmembrane</keyword>
<evidence type="ECO:0000256" key="6">
    <source>
        <dbReference type="SAM" id="Phobius"/>
    </source>
</evidence>
<feature type="transmembrane region" description="Helical" evidence="6">
    <location>
        <begin position="759"/>
        <end position="775"/>
    </location>
</feature>
<keyword evidence="8" id="KW-1185">Reference proteome</keyword>
<organism evidence="7 8">
    <name type="scientific">Paraoerskovia sediminicola</name>
    <dbReference type="NCBI Taxonomy" id="1138587"/>
    <lineage>
        <taxon>Bacteria</taxon>
        <taxon>Bacillati</taxon>
        <taxon>Actinomycetota</taxon>
        <taxon>Actinomycetes</taxon>
        <taxon>Micrococcales</taxon>
        <taxon>Cellulomonadaceae</taxon>
        <taxon>Paraoerskovia</taxon>
    </lineage>
</organism>
<feature type="transmembrane region" description="Helical" evidence="6">
    <location>
        <begin position="473"/>
        <end position="494"/>
    </location>
</feature>
<keyword evidence="4 6" id="KW-1133">Transmembrane helix</keyword>
<evidence type="ECO:0000256" key="4">
    <source>
        <dbReference type="ARBA" id="ARBA00022989"/>
    </source>
</evidence>
<dbReference type="PANTHER" id="PTHR39087">
    <property type="entry name" value="UPF0104 MEMBRANE PROTEIN MJ1595"/>
    <property type="match status" value="1"/>
</dbReference>